<accession>A0A816XNG3</accession>
<dbReference type="AlphaFoldDB" id="A0A816XNG3"/>
<organism evidence="1 3">
    <name type="scientific">Rotaria magnacalcarata</name>
    <dbReference type="NCBI Taxonomy" id="392030"/>
    <lineage>
        <taxon>Eukaryota</taxon>
        <taxon>Metazoa</taxon>
        <taxon>Spiralia</taxon>
        <taxon>Gnathifera</taxon>
        <taxon>Rotifera</taxon>
        <taxon>Eurotatoria</taxon>
        <taxon>Bdelloidea</taxon>
        <taxon>Philodinida</taxon>
        <taxon>Philodinidae</taxon>
        <taxon>Rotaria</taxon>
    </lineage>
</organism>
<sequence>MPRVNKRLRHIVAFNTRRSNETLVSKRCEDYSYEQQKEECTTLFTLDGQIDHIDFQNDSIMNDIFDLFSYCNIQINTRFLSTLVYMSLRRFSHTRRVVDSFLTTIGGLTAKTCQKWTNLLVNNDFDEFIEDGRGELN</sequence>
<evidence type="ECO:0000313" key="4">
    <source>
        <dbReference type="Proteomes" id="UP000663866"/>
    </source>
</evidence>
<reference evidence="1" key="1">
    <citation type="submission" date="2021-02" db="EMBL/GenBank/DDBJ databases">
        <authorList>
            <person name="Nowell W R."/>
        </authorList>
    </citation>
    <scope>NUCLEOTIDE SEQUENCE</scope>
</reference>
<comment type="caution">
    <text evidence="1">The sequence shown here is derived from an EMBL/GenBank/DDBJ whole genome shotgun (WGS) entry which is preliminary data.</text>
</comment>
<evidence type="ECO:0000313" key="1">
    <source>
        <dbReference type="EMBL" id="CAF2148385.1"/>
    </source>
</evidence>
<dbReference type="Proteomes" id="UP000663866">
    <property type="component" value="Unassembled WGS sequence"/>
</dbReference>
<keyword evidence="4" id="KW-1185">Reference proteome</keyword>
<dbReference type="EMBL" id="CAJOBG010039850">
    <property type="protein sequence ID" value="CAF4391073.1"/>
    <property type="molecule type" value="Genomic_DNA"/>
</dbReference>
<gene>
    <name evidence="2" type="ORF">OVN521_LOCUS34295</name>
    <name evidence="1" type="ORF">WKI299_LOCUS29773</name>
</gene>
<evidence type="ECO:0000313" key="2">
    <source>
        <dbReference type="EMBL" id="CAF4391073.1"/>
    </source>
</evidence>
<dbReference type="EMBL" id="CAJNRF010013413">
    <property type="protein sequence ID" value="CAF2148385.1"/>
    <property type="molecule type" value="Genomic_DNA"/>
</dbReference>
<protein>
    <submittedName>
        <fullName evidence="1">Uncharacterized protein</fullName>
    </submittedName>
</protein>
<name>A0A816XNG3_9BILA</name>
<dbReference type="Proteomes" id="UP000663856">
    <property type="component" value="Unassembled WGS sequence"/>
</dbReference>
<evidence type="ECO:0000313" key="3">
    <source>
        <dbReference type="Proteomes" id="UP000663856"/>
    </source>
</evidence>
<proteinExistence type="predicted"/>